<sequence length="56" mass="6263">MPIASASRDADESPIEVDVDVAAQCPVIVYNCSRLGRTANPPRRSLSDLFRFGRWR</sequence>
<accession>A0ABT1M6D3</accession>
<comment type="caution">
    <text evidence="1">The sequence shown here is derived from an EMBL/GenBank/DDBJ whole genome shotgun (WGS) entry which is preliminary data.</text>
</comment>
<reference evidence="1 2" key="1">
    <citation type="submission" date="2022-06" db="EMBL/GenBank/DDBJ databases">
        <title>Mycolicibacterium sp. CAU 1645 isolated from seawater.</title>
        <authorList>
            <person name="Kim W."/>
        </authorList>
    </citation>
    <scope>NUCLEOTIDE SEQUENCE [LARGE SCALE GENOMIC DNA]</scope>
    <source>
        <strain evidence="1 2">CAU 1645</strain>
    </source>
</reference>
<dbReference type="RefSeq" id="WP_255060663.1">
    <property type="nucleotide sequence ID" value="NZ_JANDBD010000005.1"/>
</dbReference>
<name>A0ABT1M6D3_9MYCO</name>
<gene>
    <name evidence="1" type="ORF">NM203_14360</name>
</gene>
<organism evidence="1 2">
    <name type="scientific">Mycolicibacterium arenosum</name>
    <dbReference type="NCBI Taxonomy" id="2952157"/>
    <lineage>
        <taxon>Bacteria</taxon>
        <taxon>Bacillati</taxon>
        <taxon>Actinomycetota</taxon>
        <taxon>Actinomycetes</taxon>
        <taxon>Mycobacteriales</taxon>
        <taxon>Mycobacteriaceae</taxon>
        <taxon>Mycolicibacterium</taxon>
    </lineage>
</organism>
<proteinExistence type="predicted"/>
<protein>
    <submittedName>
        <fullName evidence="1">Uncharacterized protein</fullName>
    </submittedName>
</protein>
<dbReference type="Proteomes" id="UP001651690">
    <property type="component" value="Unassembled WGS sequence"/>
</dbReference>
<keyword evidence="2" id="KW-1185">Reference proteome</keyword>
<dbReference type="EMBL" id="JANDBD010000005">
    <property type="protein sequence ID" value="MCP9273372.1"/>
    <property type="molecule type" value="Genomic_DNA"/>
</dbReference>
<evidence type="ECO:0000313" key="2">
    <source>
        <dbReference type="Proteomes" id="UP001651690"/>
    </source>
</evidence>
<evidence type="ECO:0000313" key="1">
    <source>
        <dbReference type="EMBL" id="MCP9273372.1"/>
    </source>
</evidence>